<sequence>MPEDRRAPLRPRIALLLLPLLLTAACDRVGYRALEPRPNAGLETRGGAISARVQRIHAGYWRKGANTRVDVRVVNEGTSPLRVDPERIELGSLGGARPLVSARVFDGDDELGPGEGATLRLTLPEVPLESGAPYSLRLHRLVGGPDAAIEPLPLVNPRKPHLGYGPPADAPWVFVARVGGGVIQTGVSRAAGLGGIEIFSGPQFGPFSVGLSAMIGAGAIGPEVRYRADMAKSLAIVLFTGYNYYPLVGLLGLNAGHGGRFGFEFDFALGETSRFGWARSGGRVGFFASAGPVYLRVLESVGVAAQGGLTFGFF</sequence>
<evidence type="ECO:0000313" key="2">
    <source>
        <dbReference type="Proteomes" id="UP000440224"/>
    </source>
</evidence>
<keyword evidence="2" id="KW-1185">Reference proteome</keyword>
<protein>
    <submittedName>
        <fullName evidence="1">Uncharacterized protein</fullName>
    </submittedName>
</protein>
<dbReference type="EMBL" id="WJIE01000001">
    <property type="protein sequence ID" value="MRG91389.1"/>
    <property type="molecule type" value="Genomic_DNA"/>
</dbReference>
<dbReference type="Proteomes" id="UP000440224">
    <property type="component" value="Unassembled WGS sequence"/>
</dbReference>
<proteinExistence type="predicted"/>
<reference evidence="1 2" key="1">
    <citation type="submission" date="2019-10" db="EMBL/GenBank/DDBJ databases">
        <title>A soil myxobacterium in the family Polyangiaceae.</title>
        <authorList>
            <person name="Li Y."/>
            <person name="Wang J."/>
        </authorList>
    </citation>
    <scope>NUCLEOTIDE SEQUENCE [LARGE SCALE GENOMIC DNA]</scope>
    <source>
        <strain evidence="1 2">DSM 14734</strain>
    </source>
</reference>
<dbReference type="PROSITE" id="PS51257">
    <property type="entry name" value="PROKAR_LIPOPROTEIN"/>
    <property type="match status" value="1"/>
</dbReference>
<comment type="caution">
    <text evidence="1">The sequence shown here is derived from an EMBL/GenBank/DDBJ whole genome shotgun (WGS) entry which is preliminary data.</text>
</comment>
<dbReference type="OrthoDB" id="9820397at2"/>
<dbReference type="AlphaFoldDB" id="A0A6N7PHA3"/>
<accession>A0A6N7PHA3</accession>
<evidence type="ECO:0000313" key="1">
    <source>
        <dbReference type="EMBL" id="MRG91389.1"/>
    </source>
</evidence>
<organism evidence="1 2">
    <name type="scientific">Polyangium spumosum</name>
    <dbReference type="NCBI Taxonomy" id="889282"/>
    <lineage>
        <taxon>Bacteria</taxon>
        <taxon>Pseudomonadati</taxon>
        <taxon>Myxococcota</taxon>
        <taxon>Polyangia</taxon>
        <taxon>Polyangiales</taxon>
        <taxon>Polyangiaceae</taxon>
        <taxon>Polyangium</taxon>
    </lineage>
</organism>
<gene>
    <name evidence="1" type="ORF">GF068_05550</name>
</gene>
<dbReference type="RefSeq" id="WP_153818186.1">
    <property type="nucleotide sequence ID" value="NZ_WJIE01000001.1"/>
</dbReference>
<name>A0A6N7PHA3_9BACT</name>